<evidence type="ECO:0000313" key="3">
    <source>
        <dbReference type="Proteomes" id="UP001215598"/>
    </source>
</evidence>
<sequence>MSSAQITARNIIPGRVRIFISGGFRGLRCSGSVVRFINPNMVKRTAAAGSILPSRPEIKVSEGVYHPTGFTSESPDRRPQTVYGRMRPPVPVPFMSFTTGSTGRDVKTVTVFIPKGPAARGERHEFPGALVSEKFWAEQGSRLRIRIGTDGRTAKYIDTTALRLSRSNFRFFPVQKSWGVVEARVQRDVKARRRVVWSEQGGKHQGLHSRLHVVSTTITAPRTGLESEECGRATNSTLIHTNCTPQLPPEAPAASRKAQRGEQTVAHPASSRTAVHLRPSVPCREALLPAVYLALEGSAAFPSVAPPMMELERLVMEIILV</sequence>
<proteinExistence type="predicted"/>
<dbReference type="AlphaFoldDB" id="A0AAD7NFY8"/>
<gene>
    <name evidence="2" type="ORF">B0H16DRAFT_1457312</name>
</gene>
<evidence type="ECO:0000256" key="1">
    <source>
        <dbReference type="SAM" id="MobiDB-lite"/>
    </source>
</evidence>
<evidence type="ECO:0000313" key="2">
    <source>
        <dbReference type="EMBL" id="KAJ7758261.1"/>
    </source>
</evidence>
<accession>A0AAD7NFY8</accession>
<feature type="region of interest" description="Disordered" evidence="1">
    <location>
        <begin position="245"/>
        <end position="273"/>
    </location>
</feature>
<comment type="caution">
    <text evidence="2">The sequence shown here is derived from an EMBL/GenBank/DDBJ whole genome shotgun (WGS) entry which is preliminary data.</text>
</comment>
<reference evidence="2" key="1">
    <citation type="submission" date="2023-03" db="EMBL/GenBank/DDBJ databases">
        <title>Massive genome expansion in bonnet fungi (Mycena s.s.) driven by repeated elements and novel gene families across ecological guilds.</title>
        <authorList>
            <consortium name="Lawrence Berkeley National Laboratory"/>
            <person name="Harder C.B."/>
            <person name="Miyauchi S."/>
            <person name="Viragh M."/>
            <person name="Kuo A."/>
            <person name="Thoen E."/>
            <person name="Andreopoulos B."/>
            <person name="Lu D."/>
            <person name="Skrede I."/>
            <person name="Drula E."/>
            <person name="Henrissat B."/>
            <person name="Morin E."/>
            <person name="Kohler A."/>
            <person name="Barry K."/>
            <person name="LaButti K."/>
            <person name="Morin E."/>
            <person name="Salamov A."/>
            <person name="Lipzen A."/>
            <person name="Mereny Z."/>
            <person name="Hegedus B."/>
            <person name="Baldrian P."/>
            <person name="Stursova M."/>
            <person name="Weitz H."/>
            <person name="Taylor A."/>
            <person name="Grigoriev I.V."/>
            <person name="Nagy L.G."/>
            <person name="Martin F."/>
            <person name="Kauserud H."/>
        </authorList>
    </citation>
    <scope>NUCLEOTIDE SEQUENCE</scope>
    <source>
        <strain evidence="2">CBHHK182m</strain>
    </source>
</reference>
<dbReference type="EMBL" id="JARKIB010000042">
    <property type="protein sequence ID" value="KAJ7758261.1"/>
    <property type="molecule type" value="Genomic_DNA"/>
</dbReference>
<keyword evidence="3" id="KW-1185">Reference proteome</keyword>
<protein>
    <submittedName>
        <fullName evidence="2">Uncharacterized protein</fullName>
    </submittedName>
</protein>
<organism evidence="2 3">
    <name type="scientific">Mycena metata</name>
    <dbReference type="NCBI Taxonomy" id="1033252"/>
    <lineage>
        <taxon>Eukaryota</taxon>
        <taxon>Fungi</taxon>
        <taxon>Dikarya</taxon>
        <taxon>Basidiomycota</taxon>
        <taxon>Agaricomycotina</taxon>
        <taxon>Agaricomycetes</taxon>
        <taxon>Agaricomycetidae</taxon>
        <taxon>Agaricales</taxon>
        <taxon>Marasmiineae</taxon>
        <taxon>Mycenaceae</taxon>
        <taxon>Mycena</taxon>
    </lineage>
</organism>
<feature type="region of interest" description="Disordered" evidence="1">
    <location>
        <begin position="63"/>
        <end position="85"/>
    </location>
</feature>
<name>A0AAD7NFY8_9AGAR</name>
<dbReference type="Proteomes" id="UP001215598">
    <property type="component" value="Unassembled WGS sequence"/>
</dbReference>